<dbReference type="GeneID" id="20214436"/>
<dbReference type="EMBL" id="AMQM01002100">
    <property type="status" value="NOT_ANNOTATED_CDS"/>
    <property type="molecule type" value="Genomic_DNA"/>
</dbReference>
<dbReference type="OMA" id="TSIRIFF"/>
<evidence type="ECO:0000256" key="6">
    <source>
        <dbReference type="SAM" id="MobiDB-lite"/>
    </source>
</evidence>
<evidence type="ECO:0008006" key="12">
    <source>
        <dbReference type="Google" id="ProtNLM"/>
    </source>
</evidence>
<dbReference type="EnsemblMetazoa" id="HelroT70246">
    <property type="protein sequence ID" value="HelroP70246"/>
    <property type="gene ID" value="HelroG70246"/>
</dbReference>
<evidence type="ECO:0000256" key="1">
    <source>
        <dbReference type="ARBA" id="ARBA00022604"/>
    </source>
</evidence>
<feature type="domain" description="SH2" evidence="7">
    <location>
        <begin position="154"/>
        <end position="254"/>
    </location>
</feature>
<evidence type="ECO:0000259" key="7">
    <source>
        <dbReference type="PROSITE" id="PS50001"/>
    </source>
</evidence>
<evidence type="ECO:0000256" key="5">
    <source>
        <dbReference type="PROSITE-ProRule" id="PRU00191"/>
    </source>
</evidence>
<name>T1G038_HELRO</name>
<dbReference type="InterPro" id="IPR000980">
    <property type="entry name" value="SH2"/>
</dbReference>
<keyword evidence="11" id="KW-1185">Reference proteome</keyword>
<evidence type="ECO:0000313" key="9">
    <source>
        <dbReference type="EMBL" id="ESN91526.1"/>
    </source>
</evidence>
<dbReference type="eggNOG" id="KOG4566">
    <property type="taxonomic scope" value="Eukaryota"/>
</dbReference>
<organism evidence="10 11">
    <name type="scientific">Helobdella robusta</name>
    <name type="common">Californian leech</name>
    <dbReference type="NCBI Taxonomy" id="6412"/>
    <lineage>
        <taxon>Eukaryota</taxon>
        <taxon>Metazoa</taxon>
        <taxon>Spiralia</taxon>
        <taxon>Lophotrochozoa</taxon>
        <taxon>Annelida</taxon>
        <taxon>Clitellata</taxon>
        <taxon>Hirudinea</taxon>
        <taxon>Rhynchobdellida</taxon>
        <taxon>Glossiphoniidae</taxon>
        <taxon>Helobdella</taxon>
    </lineage>
</organism>
<dbReference type="RefSeq" id="XP_009030107.1">
    <property type="nucleotide sequence ID" value="XM_009031859.1"/>
</dbReference>
<dbReference type="HOGENOM" id="CLU_916095_0_0_1"/>
<dbReference type="Proteomes" id="UP000015101">
    <property type="component" value="Unassembled WGS sequence"/>
</dbReference>
<dbReference type="STRING" id="6412.T1G038"/>
<evidence type="ECO:0000313" key="11">
    <source>
        <dbReference type="Proteomes" id="UP000015101"/>
    </source>
</evidence>
<dbReference type="OrthoDB" id="10063348at2759"/>
<evidence type="ECO:0000256" key="2">
    <source>
        <dbReference type="ARBA" id="ARBA00022700"/>
    </source>
</evidence>
<reference evidence="9 11" key="2">
    <citation type="journal article" date="2013" name="Nature">
        <title>Insights into bilaterian evolution from three spiralian genomes.</title>
        <authorList>
            <person name="Simakov O."/>
            <person name="Marletaz F."/>
            <person name="Cho S.J."/>
            <person name="Edsinger-Gonzales E."/>
            <person name="Havlak P."/>
            <person name="Hellsten U."/>
            <person name="Kuo D.H."/>
            <person name="Larsson T."/>
            <person name="Lv J."/>
            <person name="Arendt D."/>
            <person name="Savage R."/>
            <person name="Osoegawa K."/>
            <person name="de Jong P."/>
            <person name="Grimwood J."/>
            <person name="Chapman J.A."/>
            <person name="Shapiro H."/>
            <person name="Aerts A."/>
            <person name="Otillar R.P."/>
            <person name="Terry A.Y."/>
            <person name="Boore J.L."/>
            <person name="Grigoriev I.V."/>
            <person name="Lindberg D.R."/>
            <person name="Seaver E.C."/>
            <person name="Weisblat D.A."/>
            <person name="Putnam N.H."/>
            <person name="Rokhsar D.S."/>
        </authorList>
    </citation>
    <scope>NUCLEOTIDE SEQUENCE</scope>
</reference>
<dbReference type="GO" id="GO:0019221">
    <property type="term" value="P:cytokine-mediated signaling pathway"/>
    <property type="evidence" value="ECO:0000318"/>
    <property type="project" value="GO_Central"/>
</dbReference>
<dbReference type="InterPro" id="IPR036860">
    <property type="entry name" value="SH2_dom_sf"/>
</dbReference>
<feature type="region of interest" description="Disordered" evidence="6">
    <location>
        <begin position="37"/>
        <end position="96"/>
    </location>
</feature>
<dbReference type="GO" id="GO:0005126">
    <property type="term" value="F:cytokine receptor binding"/>
    <property type="evidence" value="ECO:0000318"/>
    <property type="project" value="GO_Central"/>
</dbReference>
<dbReference type="SUPFAM" id="SSF158235">
    <property type="entry name" value="SOCS box-like"/>
    <property type="match status" value="1"/>
</dbReference>
<dbReference type="InParanoid" id="T1G038"/>
<feature type="compositionally biased region" description="Low complexity" evidence="6">
    <location>
        <begin position="37"/>
        <end position="59"/>
    </location>
</feature>
<gene>
    <name evidence="10" type="primary">20214436</name>
    <name evidence="9" type="ORF">HELRODRAFT_70246</name>
</gene>
<dbReference type="CTD" id="20214436"/>
<keyword evidence="3" id="KW-0833">Ubl conjugation pathway</keyword>
<dbReference type="PROSITE" id="PS50225">
    <property type="entry name" value="SOCS"/>
    <property type="match status" value="1"/>
</dbReference>
<protein>
    <recommendedName>
        <fullName evidence="12">Suppressor of cytokine signaling 2</fullName>
    </recommendedName>
</protein>
<dbReference type="GO" id="GO:0035556">
    <property type="term" value="P:intracellular signal transduction"/>
    <property type="evidence" value="ECO:0007669"/>
    <property type="project" value="InterPro"/>
</dbReference>
<dbReference type="PRINTS" id="PR00401">
    <property type="entry name" value="SH2DOMAIN"/>
</dbReference>
<reference evidence="10" key="3">
    <citation type="submission" date="2015-06" db="UniProtKB">
        <authorList>
            <consortium name="EnsemblMetazoa"/>
        </authorList>
    </citation>
    <scope>IDENTIFICATION</scope>
</reference>
<dbReference type="EMBL" id="KB097700">
    <property type="protein sequence ID" value="ESN91526.1"/>
    <property type="molecule type" value="Genomic_DNA"/>
</dbReference>
<keyword evidence="1" id="KW-0341">Growth regulation</keyword>
<evidence type="ECO:0000256" key="3">
    <source>
        <dbReference type="ARBA" id="ARBA00022786"/>
    </source>
</evidence>
<sequence>MSIDRILFDNIFLSQIRDRYGLVKILLDQDENLDYNSNGENDEGNSNNINSNNIYINGNKEQNSHNNINEDKTSLDDLPTFSNGPNSDDDQSDHGTRTTQIITDRTCQDHFYQNHSPTSLQQQPQNLQHQQKNYSKSELQILRKNLSILFQSGFYLGRLTSEESRRLLSDKKLGTFLIRDSTNPAYILSLGVQTVRGATSIRIFFNDGVFGLETDVGTKYAHTFESVLHLVQHYVMNPNKNVLVESSGRCDTPVLLQLPMRLTVPRLSHVVRLKINEFVAGRSLDRLPTIPSLKTYLQQYPFSV</sequence>
<keyword evidence="2" id="KW-0734">Signal transduction inhibitor</keyword>
<dbReference type="KEGG" id="hro:HELRODRAFT_70246"/>
<accession>T1G038</accession>
<evidence type="ECO:0000256" key="4">
    <source>
        <dbReference type="ARBA" id="ARBA00022999"/>
    </source>
</evidence>
<proteinExistence type="predicted"/>
<dbReference type="PROSITE" id="PS50001">
    <property type="entry name" value="SH2"/>
    <property type="match status" value="1"/>
</dbReference>
<keyword evidence="4 5" id="KW-0727">SH2 domain</keyword>
<dbReference type="AlphaFoldDB" id="T1G038"/>
<reference evidence="11" key="1">
    <citation type="submission" date="2012-12" db="EMBL/GenBank/DDBJ databases">
        <authorList>
            <person name="Hellsten U."/>
            <person name="Grimwood J."/>
            <person name="Chapman J.A."/>
            <person name="Shapiro H."/>
            <person name="Aerts A."/>
            <person name="Otillar R.P."/>
            <person name="Terry A.Y."/>
            <person name="Boore J.L."/>
            <person name="Simakov O."/>
            <person name="Marletaz F."/>
            <person name="Cho S.-J."/>
            <person name="Edsinger-Gonzales E."/>
            <person name="Havlak P."/>
            <person name="Kuo D.-H."/>
            <person name="Larsson T."/>
            <person name="Lv J."/>
            <person name="Arendt D."/>
            <person name="Savage R."/>
            <person name="Osoegawa K."/>
            <person name="de Jong P."/>
            <person name="Lindberg D.R."/>
            <person name="Seaver E.C."/>
            <person name="Weisblat D.A."/>
            <person name="Putnam N.H."/>
            <person name="Grigoriev I.V."/>
            <person name="Rokhsar D.S."/>
        </authorList>
    </citation>
    <scope>NUCLEOTIDE SEQUENCE</scope>
</reference>
<dbReference type="InterPro" id="IPR036036">
    <property type="entry name" value="SOCS_box-like_dom_sf"/>
</dbReference>
<feature type="domain" description="SOCS box" evidence="8">
    <location>
        <begin position="255"/>
        <end position="303"/>
    </location>
</feature>
<dbReference type="Gene3D" id="3.30.505.10">
    <property type="entry name" value="SH2 domain"/>
    <property type="match status" value="1"/>
</dbReference>
<dbReference type="Pfam" id="PF00017">
    <property type="entry name" value="SH2"/>
    <property type="match status" value="1"/>
</dbReference>
<dbReference type="PANTHER" id="PTHR10155:SF16">
    <property type="entry name" value="SUPPRESSOR OF CYTOKINE SIGNALING 2"/>
    <property type="match status" value="1"/>
</dbReference>
<dbReference type="GO" id="GO:0046426">
    <property type="term" value="P:negative regulation of receptor signaling pathway via JAK-STAT"/>
    <property type="evidence" value="ECO:0000318"/>
    <property type="project" value="GO_Central"/>
</dbReference>
<evidence type="ECO:0000313" key="10">
    <source>
        <dbReference type="EnsemblMetazoa" id="HelroP70246"/>
    </source>
</evidence>
<dbReference type="SUPFAM" id="SSF55550">
    <property type="entry name" value="SH2 domain"/>
    <property type="match status" value="1"/>
</dbReference>
<evidence type="ECO:0000259" key="8">
    <source>
        <dbReference type="PROSITE" id="PS50225"/>
    </source>
</evidence>
<dbReference type="SMART" id="SM00252">
    <property type="entry name" value="SH2"/>
    <property type="match status" value="1"/>
</dbReference>
<dbReference type="PANTHER" id="PTHR10155">
    <property type="entry name" value="PHOSPHATIDYLINOSITOL 3-KINASE REGULATORY SUBUNIT"/>
    <property type="match status" value="1"/>
</dbReference>
<dbReference type="InterPro" id="IPR001496">
    <property type="entry name" value="SOCS_box"/>
</dbReference>